<accession>A0A016UM73</accession>
<organism evidence="1 2">
    <name type="scientific">Ancylostoma ceylanicum</name>
    <dbReference type="NCBI Taxonomy" id="53326"/>
    <lineage>
        <taxon>Eukaryota</taxon>
        <taxon>Metazoa</taxon>
        <taxon>Ecdysozoa</taxon>
        <taxon>Nematoda</taxon>
        <taxon>Chromadorea</taxon>
        <taxon>Rhabditida</taxon>
        <taxon>Rhabditina</taxon>
        <taxon>Rhabditomorpha</taxon>
        <taxon>Strongyloidea</taxon>
        <taxon>Ancylostomatidae</taxon>
        <taxon>Ancylostomatinae</taxon>
        <taxon>Ancylostoma</taxon>
    </lineage>
</organism>
<dbReference type="AlphaFoldDB" id="A0A016UM73"/>
<evidence type="ECO:0000313" key="2">
    <source>
        <dbReference type="Proteomes" id="UP000024635"/>
    </source>
</evidence>
<gene>
    <name evidence="1" type="primary">Acey_s0034.g2910</name>
    <name evidence="1" type="ORF">Y032_0034g2910</name>
</gene>
<protein>
    <submittedName>
        <fullName evidence="1">Uncharacterized protein</fullName>
    </submittedName>
</protein>
<proteinExistence type="predicted"/>
<evidence type="ECO:0000313" key="1">
    <source>
        <dbReference type="EMBL" id="EYC16295.1"/>
    </source>
</evidence>
<sequence length="93" mass="10680">MPHFCELVRFERCIILLKRLRVWKRSVANKRNLLLTESSGTWRLCLTNILVTTFPAFDRIDNTRSHAVPSSAKWANYAIGCCADTISSDVFFS</sequence>
<dbReference type="Proteomes" id="UP000024635">
    <property type="component" value="Unassembled WGS sequence"/>
</dbReference>
<name>A0A016UM73_9BILA</name>
<keyword evidence="2" id="KW-1185">Reference proteome</keyword>
<dbReference type="EMBL" id="JARK01001370">
    <property type="protein sequence ID" value="EYC16295.1"/>
    <property type="molecule type" value="Genomic_DNA"/>
</dbReference>
<reference evidence="2" key="1">
    <citation type="journal article" date="2015" name="Nat. Genet.">
        <title>The genome and transcriptome of the zoonotic hookworm Ancylostoma ceylanicum identify infection-specific gene families.</title>
        <authorList>
            <person name="Schwarz E.M."/>
            <person name="Hu Y."/>
            <person name="Antoshechkin I."/>
            <person name="Miller M.M."/>
            <person name="Sternberg P.W."/>
            <person name="Aroian R.V."/>
        </authorList>
    </citation>
    <scope>NUCLEOTIDE SEQUENCE</scope>
    <source>
        <strain evidence="2">HY135</strain>
    </source>
</reference>
<comment type="caution">
    <text evidence="1">The sequence shown here is derived from an EMBL/GenBank/DDBJ whole genome shotgun (WGS) entry which is preliminary data.</text>
</comment>